<evidence type="ECO:0000313" key="2">
    <source>
        <dbReference type="Proteomes" id="UP000292282"/>
    </source>
</evidence>
<protein>
    <submittedName>
        <fullName evidence="1">Uncharacterized protein</fullName>
    </submittedName>
</protein>
<dbReference type="AlphaFoldDB" id="A0A4Q9LUR3"/>
<proteinExistence type="predicted"/>
<dbReference type="EMBL" id="PITK01000771">
    <property type="protein sequence ID" value="TBU12399.1"/>
    <property type="molecule type" value="Genomic_DNA"/>
</dbReference>
<organism evidence="1 2">
    <name type="scientific">Hamiltosporidium tvaerminnensis</name>
    <dbReference type="NCBI Taxonomy" id="1176355"/>
    <lineage>
        <taxon>Eukaryota</taxon>
        <taxon>Fungi</taxon>
        <taxon>Fungi incertae sedis</taxon>
        <taxon>Microsporidia</taxon>
        <taxon>Dubosqiidae</taxon>
        <taxon>Hamiltosporidium</taxon>
    </lineage>
</organism>
<dbReference type="VEuPathDB" id="MicrosporidiaDB:CWI38_0771p0010"/>
<keyword evidence="2" id="KW-1185">Reference proteome</keyword>
<name>A0A4Q9LUR3_9MICR</name>
<feature type="non-terminal residue" evidence="1">
    <location>
        <position position="1"/>
    </location>
</feature>
<reference evidence="1 2" key="1">
    <citation type="submission" date="2017-12" db="EMBL/GenBank/DDBJ databases">
        <authorList>
            <person name="Pombert J.-F."/>
            <person name="Haag K.L."/>
            <person name="Ebert D."/>
        </authorList>
    </citation>
    <scope>NUCLEOTIDE SEQUENCE [LARGE SCALE GENOMIC DNA]</scope>
    <source>
        <strain evidence="1">IL-G-3</strain>
    </source>
</reference>
<comment type="caution">
    <text evidence="1">The sequence shown here is derived from an EMBL/GenBank/DDBJ whole genome shotgun (WGS) entry which is preliminary data.</text>
</comment>
<gene>
    <name evidence="1" type="ORF">CWI38_0771p0010</name>
</gene>
<accession>A0A4Q9LUR3</accession>
<evidence type="ECO:0000313" key="1">
    <source>
        <dbReference type="EMBL" id="TBU12399.1"/>
    </source>
</evidence>
<sequence length="108" mass="13300">DIIDFSVFESRKFIKYYLEIFENKIFKEYINIPEQKYERHISYLNKIRENISQNLTDIEINTIAFEALEKTQIFIHYYINVKVNSMIFTDEYKEKMLEAFIEEINYTE</sequence>
<dbReference type="Proteomes" id="UP000292282">
    <property type="component" value="Unassembled WGS sequence"/>
</dbReference>